<accession>A0AAU7UGL1</accession>
<organism evidence="2">
    <name type="scientific">Deinococcus sonorensis KR-87</name>
    <dbReference type="NCBI Taxonomy" id="694439"/>
    <lineage>
        <taxon>Bacteria</taxon>
        <taxon>Thermotogati</taxon>
        <taxon>Deinococcota</taxon>
        <taxon>Deinococci</taxon>
        <taxon>Deinococcales</taxon>
        <taxon>Deinococcaceae</taxon>
        <taxon>Deinococcus</taxon>
    </lineage>
</organism>
<keyword evidence="2" id="KW-0614">Plasmid</keyword>
<feature type="chain" id="PRO_5043437003" evidence="1">
    <location>
        <begin position="21"/>
        <end position="123"/>
    </location>
</feature>
<protein>
    <submittedName>
        <fullName evidence="2">Uncharacterized protein</fullName>
    </submittedName>
</protein>
<evidence type="ECO:0000256" key="1">
    <source>
        <dbReference type="SAM" id="SignalP"/>
    </source>
</evidence>
<feature type="signal peptide" evidence="1">
    <location>
        <begin position="1"/>
        <end position="20"/>
    </location>
</feature>
<keyword evidence="1" id="KW-0732">Signal</keyword>
<sequence length="123" mass="13160">MRTFLLSSVLFGVLSGAALAGAPVSSFPSASPALIAQLTPYGGAGFTDDQANQQVAQADQLLHGMGYGTRAVRGAGAGGRVYRWYHQGTDTTVMAFVDRRDVGRELQFMVLPWRVVWNELTGP</sequence>
<gene>
    <name evidence="2" type="ORF">ABOD76_21985</name>
</gene>
<dbReference type="RefSeq" id="WP_350245736.1">
    <property type="nucleotide sequence ID" value="NZ_CP158301.1"/>
</dbReference>
<dbReference type="EMBL" id="CP158301">
    <property type="protein sequence ID" value="XBV87587.1"/>
    <property type="molecule type" value="Genomic_DNA"/>
</dbReference>
<proteinExistence type="predicted"/>
<dbReference type="AlphaFoldDB" id="A0AAU7UGL1"/>
<evidence type="ECO:0000313" key="2">
    <source>
        <dbReference type="EMBL" id="XBV87587.1"/>
    </source>
</evidence>
<dbReference type="KEGG" id="dsc:ABOD76_21985"/>
<geneLocation type="plasmid" evidence="2">
    <name>pDson05</name>
</geneLocation>
<name>A0AAU7UGL1_9DEIO</name>
<reference evidence="2" key="1">
    <citation type="submission" date="2024-06" db="EMBL/GenBank/DDBJ databases">
        <title>Draft Genome Sequence of Deinococcus sonorensis Type Strain KR-87, a Biofilm Producing Representative of the Genus Deinococcus.</title>
        <authorList>
            <person name="Boren L.S."/>
            <person name="Grosso R.A."/>
            <person name="Hugenberg-Cox A.N."/>
            <person name="Hill J.T.E."/>
            <person name="Albert C.M."/>
            <person name="Tuohy J.M."/>
        </authorList>
    </citation>
    <scope>NUCLEOTIDE SEQUENCE</scope>
    <source>
        <strain evidence="2">KR-87</strain>
        <plasmid evidence="2">pDson05</plasmid>
    </source>
</reference>